<dbReference type="RefSeq" id="WP_208833202.1">
    <property type="nucleotide sequence ID" value="NZ_CP072110.1"/>
</dbReference>
<accession>A0A975DDJ0</accession>
<dbReference type="Pfam" id="PF12290">
    <property type="entry name" value="DUF3802"/>
    <property type="match status" value="1"/>
</dbReference>
<dbReference type="KEGG" id="psym:J1N51_06950"/>
<sequence>MVTDKPAYDELMEYLYSSRDIFAQRDDTTIDDLTLEALVEREIANQVITLCSQHDDIEVNHRSIIVREVDGIVYDMQQVLYDYWLQPVTQAHVDFVTEFAGLIKNIFDGAIADLLD</sequence>
<dbReference type="AlphaFoldDB" id="A0A975DDJ0"/>
<keyword evidence="2" id="KW-1185">Reference proteome</keyword>
<organism evidence="1 2">
    <name type="scientific">Psychrosphaera ytuae</name>
    <dbReference type="NCBI Taxonomy" id="2820710"/>
    <lineage>
        <taxon>Bacteria</taxon>
        <taxon>Pseudomonadati</taxon>
        <taxon>Pseudomonadota</taxon>
        <taxon>Gammaproteobacteria</taxon>
        <taxon>Alteromonadales</taxon>
        <taxon>Pseudoalteromonadaceae</taxon>
        <taxon>Psychrosphaera</taxon>
    </lineage>
</organism>
<evidence type="ECO:0000313" key="2">
    <source>
        <dbReference type="Proteomes" id="UP000682739"/>
    </source>
</evidence>
<gene>
    <name evidence="1" type="ORF">J1N51_06950</name>
</gene>
<evidence type="ECO:0000313" key="1">
    <source>
        <dbReference type="EMBL" id="QTH65167.1"/>
    </source>
</evidence>
<dbReference type="InterPro" id="IPR020979">
    <property type="entry name" value="Uncharacterised_A0KLC6"/>
</dbReference>
<name>A0A975DDJ0_9GAMM</name>
<dbReference type="EMBL" id="CP072110">
    <property type="protein sequence ID" value="QTH65167.1"/>
    <property type="molecule type" value="Genomic_DNA"/>
</dbReference>
<dbReference type="Proteomes" id="UP000682739">
    <property type="component" value="Chromosome"/>
</dbReference>
<proteinExistence type="predicted"/>
<protein>
    <submittedName>
        <fullName evidence="1">DUF3802 family protein</fullName>
    </submittedName>
</protein>
<reference evidence="1" key="1">
    <citation type="submission" date="2021-03" db="EMBL/GenBank/DDBJ databases">
        <title>Description of Psychrosphaera ytuae sp. nov. isolated from deep sea sediment of South China Sea.</title>
        <authorList>
            <person name="Zhang J."/>
            <person name="Xu X.-D."/>
        </authorList>
    </citation>
    <scope>NUCLEOTIDE SEQUENCE</scope>
    <source>
        <strain evidence="1">MTZ26</strain>
    </source>
</reference>